<dbReference type="Proteomes" id="UP001527202">
    <property type="component" value="Unassembled WGS sequence"/>
</dbReference>
<feature type="site" description="Important for catalytic activity" evidence="4">
    <location>
        <position position="140"/>
    </location>
</feature>
<reference evidence="8 11" key="2">
    <citation type="submission" date="2022-05" db="EMBL/GenBank/DDBJ databases">
        <title>Genome Sequencing of Bee-Associated Microbes.</title>
        <authorList>
            <person name="Dunlap C."/>
        </authorList>
    </citation>
    <scope>NUCLEOTIDE SEQUENCE [LARGE SCALE GENOMIC DNA]</scope>
    <source>
        <strain evidence="8 11">NRRL B-23120</strain>
    </source>
</reference>
<dbReference type="GO" id="GO:0016616">
    <property type="term" value="F:oxidoreductase activity, acting on the CH-OH group of donors, NAD or NADP as acceptor"/>
    <property type="evidence" value="ECO:0007669"/>
    <property type="project" value="InterPro"/>
</dbReference>
<sequence>MQYKKIGVIGGGTMGQGIAEMLAAKGLEVVLVEKDNERMEHSWAMIELSLDKQLEKWAITGAEKKLILSRIHKTTDLKELPSCHMVIETISEDLDLKKSLFRKLDEICGPDLILASNTSTLSLTELGASTKHPERVIGLHFIHPVAKIDLVEIIRGLKTSEDTYMLTRRFVEDVIQKTAIKVYESPGFVTSRLICLLINEAVHTLAERVASAEDIDLAMRKGYEFRHGPLEMADRFGLDSVLAALDRMFREFGELKYRPSFLLKQMVHAGHLGVKTGEGFFRYDKEGDRM</sequence>
<dbReference type="Pfam" id="PF02737">
    <property type="entry name" value="3HCDH_N"/>
    <property type="match status" value="1"/>
</dbReference>
<dbReference type="PANTHER" id="PTHR48075">
    <property type="entry name" value="3-HYDROXYACYL-COA DEHYDROGENASE FAMILY PROTEIN"/>
    <property type="match status" value="1"/>
</dbReference>
<dbReference type="KEGG" id="pchi:PC41400_12025"/>
<evidence type="ECO:0000313" key="10">
    <source>
        <dbReference type="Proteomes" id="UP000288943"/>
    </source>
</evidence>
<proteinExistence type="inferred from homology"/>
<dbReference type="InterPro" id="IPR036291">
    <property type="entry name" value="NAD(P)-bd_dom_sf"/>
</dbReference>
<evidence type="ECO:0000313" key="11">
    <source>
        <dbReference type="Proteomes" id="UP001527202"/>
    </source>
</evidence>
<evidence type="ECO:0000256" key="1">
    <source>
        <dbReference type="ARBA" id="ARBA00005086"/>
    </source>
</evidence>
<dbReference type="PIRSF" id="PIRSF000105">
    <property type="entry name" value="HCDH"/>
    <property type="match status" value="1"/>
</dbReference>
<dbReference type="InterPro" id="IPR008927">
    <property type="entry name" value="6-PGluconate_DH-like_C_sf"/>
</dbReference>
<dbReference type="Pfam" id="PF00725">
    <property type="entry name" value="3HCDH"/>
    <property type="match status" value="1"/>
</dbReference>
<dbReference type="OrthoDB" id="9771883at2"/>
<dbReference type="SUPFAM" id="SSF48179">
    <property type="entry name" value="6-phosphogluconate dehydrogenase C-terminal domain-like"/>
    <property type="match status" value="1"/>
</dbReference>
<dbReference type="InterPro" id="IPR022694">
    <property type="entry name" value="3-OHacyl-CoA_DH"/>
</dbReference>
<organism evidence="9 10">
    <name type="scientific">Paenibacillus chitinolyticus</name>
    <dbReference type="NCBI Taxonomy" id="79263"/>
    <lineage>
        <taxon>Bacteria</taxon>
        <taxon>Bacillati</taxon>
        <taxon>Bacillota</taxon>
        <taxon>Bacilli</taxon>
        <taxon>Bacillales</taxon>
        <taxon>Paenibacillaceae</taxon>
        <taxon>Paenibacillus</taxon>
    </lineage>
</organism>
<dbReference type="InterPro" id="IPR006108">
    <property type="entry name" value="3HC_DH_C"/>
</dbReference>
<dbReference type="GO" id="GO:0006631">
    <property type="term" value="P:fatty acid metabolic process"/>
    <property type="evidence" value="ECO:0007669"/>
    <property type="project" value="InterPro"/>
</dbReference>
<name>A0A410WVT4_9BACL</name>
<dbReference type="InterPro" id="IPR013328">
    <property type="entry name" value="6PGD_dom2"/>
</dbReference>
<protein>
    <submittedName>
        <fullName evidence="8">3-hydroxyacyl-CoA dehydrogenase NAD-binding domain-containing protein</fullName>
    </submittedName>
    <submittedName>
        <fullName evidence="9">3-hydroxybutyryl-CoA dehydrogenase</fullName>
    </submittedName>
</protein>
<evidence type="ECO:0000313" key="8">
    <source>
        <dbReference type="EMBL" id="MCY9594393.1"/>
    </source>
</evidence>
<dbReference type="InterPro" id="IPR006176">
    <property type="entry name" value="3-OHacyl-CoA_DH_NAD-bd"/>
</dbReference>
<dbReference type="EMBL" id="JAMDMJ010000001">
    <property type="protein sequence ID" value="MCY9594393.1"/>
    <property type="molecule type" value="Genomic_DNA"/>
</dbReference>
<evidence type="ECO:0000313" key="9">
    <source>
        <dbReference type="EMBL" id="QAV18357.1"/>
    </source>
</evidence>
<comment type="similarity">
    <text evidence="2">Belongs to the 3-hydroxyacyl-CoA dehydrogenase family.</text>
</comment>
<evidence type="ECO:0000256" key="3">
    <source>
        <dbReference type="ARBA" id="ARBA00023002"/>
    </source>
</evidence>
<evidence type="ECO:0000259" key="7">
    <source>
        <dbReference type="Pfam" id="PF02737"/>
    </source>
</evidence>
<feature type="binding site" evidence="5">
    <location>
        <position position="56"/>
    </location>
    <ligand>
        <name>CoA</name>
        <dbReference type="ChEBI" id="CHEBI:57287"/>
    </ligand>
</feature>
<evidence type="ECO:0000256" key="2">
    <source>
        <dbReference type="ARBA" id="ARBA00009463"/>
    </source>
</evidence>
<dbReference type="AlphaFoldDB" id="A0A410WVT4"/>
<dbReference type="SUPFAM" id="SSF51735">
    <property type="entry name" value="NAD(P)-binding Rossmann-fold domains"/>
    <property type="match status" value="1"/>
</dbReference>
<reference evidence="9 10" key="1">
    <citation type="submission" date="2018-01" db="EMBL/GenBank/DDBJ databases">
        <title>The whole genome sequencing and assembly of Paenibacillus chitinolyticus KCCM 41400 strain.</title>
        <authorList>
            <person name="Kim J.-Y."/>
            <person name="Park M.-K."/>
            <person name="Lee Y.-J."/>
            <person name="Yi H."/>
            <person name="Bahn Y.-S."/>
            <person name="Kim J.F."/>
            <person name="Lee D.-W."/>
        </authorList>
    </citation>
    <scope>NUCLEOTIDE SEQUENCE [LARGE SCALE GENOMIC DNA]</scope>
    <source>
        <strain evidence="9 10">KCCM 41400</strain>
    </source>
</reference>
<feature type="domain" description="3-hydroxyacyl-CoA dehydrogenase C-terminal" evidence="6">
    <location>
        <begin position="187"/>
        <end position="283"/>
    </location>
</feature>
<evidence type="ECO:0000256" key="4">
    <source>
        <dbReference type="PIRSR" id="PIRSR000105-1"/>
    </source>
</evidence>
<evidence type="ECO:0000256" key="5">
    <source>
        <dbReference type="PIRSR" id="PIRSR000105-3"/>
    </source>
</evidence>
<dbReference type="RefSeq" id="WP_042228387.1">
    <property type="nucleotide sequence ID" value="NZ_BQWH01000022.1"/>
</dbReference>
<dbReference type="PANTHER" id="PTHR48075:SF5">
    <property type="entry name" value="3-HYDROXYBUTYRYL-COA DEHYDROGENASE"/>
    <property type="match status" value="1"/>
</dbReference>
<keyword evidence="3" id="KW-0560">Oxidoreductase</keyword>
<keyword evidence="11" id="KW-1185">Reference proteome</keyword>
<gene>
    <name evidence="8" type="ORF">M5X16_01190</name>
    <name evidence="9" type="ORF">PC41400_12025</name>
</gene>
<evidence type="ECO:0000259" key="6">
    <source>
        <dbReference type="Pfam" id="PF00725"/>
    </source>
</evidence>
<accession>A0A410WVT4</accession>
<dbReference type="GeneID" id="95375537"/>
<dbReference type="EMBL" id="CP026520">
    <property type="protein sequence ID" value="QAV18357.1"/>
    <property type="molecule type" value="Genomic_DNA"/>
</dbReference>
<dbReference type="Gene3D" id="3.40.50.720">
    <property type="entry name" value="NAD(P)-binding Rossmann-like Domain"/>
    <property type="match status" value="1"/>
</dbReference>
<dbReference type="Gene3D" id="1.10.1040.10">
    <property type="entry name" value="N-(1-d-carboxylethyl)-l-norvaline Dehydrogenase, domain 2"/>
    <property type="match status" value="1"/>
</dbReference>
<dbReference type="FunFam" id="3.40.50.720:FF:000009">
    <property type="entry name" value="Fatty oxidation complex, alpha subunit"/>
    <property type="match status" value="1"/>
</dbReference>
<comment type="pathway">
    <text evidence="1">Lipid metabolism; butanoate metabolism.</text>
</comment>
<dbReference type="GO" id="GO:0070403">
    <property type="term" value="F:NAD+ binding"/>
    <property type="evidence" value="ECO:0007669"/>
    <property type="project" value="InterPro"/>
</dbReference>
<dbReference type="Proteomes" id="UP000288943">
    <property type="component" value="Chromosome"/>
</dbReference>
<feature type="domain" description="3-hydroxyacyl-CoA dehydrogenase NAD binding" evidence="7">
    <location>
        <begin position="5"/>
        <end position="183"/>
    </location>
</feature>
<feature type="binding site" evidence="5">
    <location>
        <position position="49"/>
    </location>
    <ligand>
        <name>CoA</name>
        <dbReference type="ChEBI" id="CHEBI:57287"/>
    </ligand>
</feature>
<feature type="binding site" evidence="5">
    <location>
        <position position="119"/>
    </location>
    <ligand>
        <name>CoA</name>
        <dbReference type="ChEBI" id="CHEBI:57287"/>
    </ligand>
</feature>